<dbReference type="CDD" id="cd00121">
    <property type="entry name" value="MATH"/>
    <property type="match status" value="1"/>
</dbReference>
<sequence length="362" mass="40079">MGNKSSSSASGAGNSDTASTIVAHAVPGSHVLRIDGYSKARGIGVGKCLNSGNFRVGGYNWSVRFYPDGRENTCADWISVSLCLTSPISSDNKTVVMTWFKFSLLDHDGEPVSQYQLTTRDLVTFSASNRIWGFDQFIKRDGGLEGSDYLIDDSFRIKCEVTIYKSSRQQKQSEKEEGFVKVPPSNLHRELAGVVWAGKEADVTFEVGSEVFTAHRNVLAARSPVFKAELFGPMKENTGGGSRRVQIQDMEPDVFREMLNFIYTDSLTSMGKEEGIIMAQHLLVVADRYDLNRLKLVCEDKLCSHIDRRNAAATLVLAEQHGCKGLKKACFTFLMSRGNLKAIMKTEGYDYLRVAAPLYSTT</sequence>
<evidence type="ECO:0000256" key="1">
    <source>
        <dbReference type="ARBA" id="ARBA00004906"/>
    </source>
</evidence>
<dbReference type="SUPFAM" id="SSF54695">
    <property type="entry name" value="POZ domain"/>
    <property type="match status" value="1"/>
</dbReference>
<protein>
    <submittedName>
        <fullName evidence="5">Uncharacterized protein</fullName>
    </submittedName>
</protein>
<dbReference type="InterPro" id="IPR000210">
    <property type="entry name" value="BTB/POZ_dom"/>
</dbReference>
<dbReference type="Pfam" id="PF00651">
    <property type="entry name" value="BTB"/>
    <property type="match status" value="1"/>
</dbReference>
<name>A0AAV5D4F3_ELECO</name>
<reference evidence="5" key="2">
    <citation type="submission" date="2021-12" db="EMBL/GenBank/DDBJ databases">
        <title>Resequencing data analysis of finger millet.</title>
        <authorList>
            <person name="Hatakeyama M."/>
            <person name="Aluri S."/>
            <person name="Balachadran M.T."/>
            <person name="Sivarajan S.R."/>
            <person name="Poveda L."/>
            <person name="Shimizu-Inatsugi R."/>
            <person name="Schlapbach R."/>
            <person name="Sreeman S.M."/>
            <person name="Shimizu K.K."/>
        </authorList>
    </citation>
    <scope>NUCLEOTIDE SEQUENCE</scope>
</reference>
<feature type="domain" description="MATH" evidence="4">
    <location>
        <begin position="27"/>
        <end position="161"/>
    </location>
</feature>
<comment type="similarity">
    <text evidence="2">Belongs to the Tdpoz family.</text>
</comment>
<keyword evidence="6" id="KW-1185">Reference proteome</keyword>
<evidence type="ECO:0000313" key="5">
    <source>
        <dbReference type="EMBL" id="GJN04930.1"/>
    </source>
</evidence>
<evidence type="ECO:0000259" key="3">
    <source>
        <dbReference type="PROSITE" id="PS50097"/>
    </source>
</evidence>
<comment type="caution">
    <text evidence="5">The sequence shown here is derived from an EMBL/GenBank/DDBJ whole genome shotgun (WGS) entry which is preliminary data.</text>
</comment>
<evidence type="ECO:0000256" key="2">
    <source>
        <dbReference type="ARBA" id="ARBA00010846"/>
    </source>
</evidence>
<dbReference type="Pfam" id="PF22486">
    <property type="entry name" value="MATH_2"/>
    <property type="match status" value="1"/>
</dbReference>
<dbReference type="InterPro" id="IPR008974">
    <property type="entry name" value="TRAF-like"/>
</dbReference>
<dbReference type="PROSITE" id="PS50144">
    <property type="entry name" value="MATH"/>
    <property type="match status" value="1"/>
</dbReference>
<dbReference type="Gene3D" id="2.60.210.10">
    <property type="entry name" value="Apoptosis, Tumor Necrosis Factor Receptor Associated Protein 2, Chain A"/>
    <property type="match status" value="1"/>
</dbReference>
<dbReference type="PANTHER" id="PTHR26379:SF483">
    <property type="entry name" value="OS11G0619800 PROTEIN"/>
    <property type="match status" value="1"/>
</dbReference>
<comment type="pathway">
    <text evidence="1">Protein modification; protein ubiquitination.</text>
</comment>
<dbReference type="InterPro" id="IPR011333">
    <property type="entry name" value="SKP1/BTB/POZ_sf"/>
</dbReference>
<dbReference type="SUPFAM" id="SSF49599">
    <property type="entry name" value="TRAF domain-like"/>
    <property type="match status" value="1"/>
</dbReference>
<dbReference type="AlphaFoldDB" id="A0AAV5D4F3"/>
<evidence type="ECO:0000259" key="4">
    <source>
        <dbReference type="PROSITE" id="PS50144"/>
    </source>
</evidence>
<gene>
    <name evidence="5" type="primary">ga22514</name>
    <name evidence="5" type="ORF">PR202_ga22514</name>
</gene>
<dbReference type="InterPro" id="IPR002083">
    <property type="entry name" value="MATH/TRAF_dom"/>
</dbReference>
<dbReference type="EMBL" id="BQKI01000011">
    <property type="protein sequence ID" value="GJN04930.1"/>
    <property type="molecule type" value="Genomic_DNA"/>
</dbReference>
<dbReference type="PANTHER" id="PTHR26379">
    <property type="entry name" value="BTB/POZ AND MATH DOMAIN-CONTAINING PROTEIN 1"/>
    <property type="match status" value="1"/>
</dbReference>
<reference evidence="5" key="1">
    <citation type="journal article" date="2018" name="DNA Res.">
        <title>Multiple hybrid de novo genome assembly of finger millet, an orphan allotetraploid crop.</title>
        <authorList>
            <person name="Hatakeyama M."/>
            <person name="Aluri S."/>
            <person name="Balachadran M.T."/>
            <person name="Sivarajan S.R."/>
            <person name="Patrignani A."/>
            <person name="Gruter S."/>
            <person name="Poveda L."/>
            <person name="Shimizu-Inatsugi R."/>
            <person name="Baeten J."/>
            <person name="Francoijs K.J."/>
            <person name="Nataraja K.N."/>
            <person name="Reddy Y.A.N."/>
            <person name="Phadnis S."/>
            <person name="Ravikumar R.L."/>
            <person name="Schlapbach R."/>
            <person name="Sreeman S.M."/>
            <person name="Shimizu K.K."/>
        </authorList>
    </citation>
    <scope>NUCLEOTIDE SEQUENCE</scope>
</reference>
<organism evidence="5 6">
    <name type="scientific">Eleusine coracana subsp. coracana</name>
    <dbReference type="NCBI Taxonomy" id="191504"/>
    <lineage>
        <taxon>Eukaryota</taxon>
        <taxon>Viridiplantae</taxon>
        <taxon>Streptophyta</taxon>
        <taxon>Embryophyta</taxon>
        <taxon>Tracheophyta</taxon>
        <taxon>Spermatophyta</taxon>
        <taxon>Magnoliopsida</taxon>
        <taxon>Liliopsida</taxon>
        <taxon>Poales</taxon>
        <taxon>Poaceae</taxon>
        <taxon>PACMAD clade</taxon>
        <taxon>Chloridoideae</taxon>
        <taxon>Cynodonteae</taxon>
        <taxon>Eleusininae</taxon>
        <taxon>Eleusine</taxon>
    </lineage>
</organism>
<dbReference type="InterPro" id="IPR056423">
    <property type="entry name" value="BACK_BPM_SPOP"/>
</dbReference>
<proteinExistence type="inferred from homology"/>
<accession>A0AAV5D4F3</accession>
<dbReference type="InterPro" id="IPR045005">
    <property type="entry name" value="BPM1-6"/>
</dbReference>
<dbReference type="PROSITE" id="PS50097">
    <property type="entry name" value="BTB"/>
    <property type="match status" value="1"/>
</dbReference>
<dbReference type="GO" id="GO:0016567">
    <property type="term" value="P:protein ubiquitination"/>
    <property type="evidence" value="ECO:0007669"/>
    <property type="project" value="InterPro"/>
</dbReference>
<dbReference type="Proteomes" id="UP001054889">
    <property type="component" value="Unassembled WGS sequence"/>
</dbReference>
<feature type="domain" description="BTB" evidence="3">
    <location>
        <begin position="201"/>
        <end position="271"/>
    </location>
</feature>
<dbReference type="Gene3D" id="6.10.250.3030">
    <property type="match status" value="1"/>
</dbReference>
<dbReference type="Gene3D" id="3.30.710.10">
    <property type="entry name" value="Potassium Channel Kv1.1, Chain A"/>
    <property type="match status" value="1"/>
</dbReference>
<dbReference type="SMART" id="SM00225">
    <property type="entry name" value="BTB"/>
    <property type="match status" value="1"/>
</dbReference>
<evidence type="ECO:0000313" key="6">
    <source>
        <dbReference type="Proteomes" id="UP001054889"/>
    </source>
</evidence>
<dbReference type="Pfam" id="PF24570">
    <property type="entry name" value="BACK_BPM_SPOP"/>
    <property type="match status" value="1"/>
</dbReference>